<dbReference type="SUPFAM" id="SSF48371">
    <property type="entry name" value="ARM repeat"/>
    <property type="match status" value="2"/>
</dbReference>
<dbReference type="InterPro" id="IPR004830">
    <property type="entry name" value="LRR_variant"/>
</dbReference>
<dbReference type="InterPro" id="IPR011989">
    <property type="entry name" value="ARM-like"/>
</dbReference>
<name>A0ABP9JKX2_9ACTN</name>
<proteinExistence type="predicted"/>
<dbReference type="InterPro" id="IPR016024">
    <property type="entry name" value="ARM-type_fold"/>
</dbReference>
<organism evidence="1 2">
    <name type="scientific">Streptomyces siamensis</name>
    <dbReference type="NCBI Taxonomy" id="1274986"/>
    <lineage>
        <taxon>Bacteria</taxon>
        <taxon>Bacillati</taxon>
        <taxon>Actinomycetota</taxon>
        <taxon>Actinomycetes</taxon>
        <taxon>Kitasatosporales</taxon>
        <taxon>Streptomycetaceae</taxon>
        <taxon>Streptomyces</taxon>
    </lineage>
</organism>
<accession>A0ABP9JKX2</accession>
<gene>
    <name evidence="1" type="ORF">GCM10023335_80940</name>
</gene>
<dbReference type="EMBL" id="BAABKB010000044">
    <property type="protein sequence ID" value="GAA5035293.1"/>
    <property type="molecule type" value="Genomic_DNA"/>
</dbReference>
<dbReference type="RefSeq" id="WP_345657884.1">
    <property type="nucleotide sequence ID" value="NZ_BAABKB010000044.1"/>
</dbReference>
<dbReference type="Gene3D" id="1.25.10.10">
    <property type="entry name" value="Leucine-rich Repeat Variant"/>
    <property type="match status" value="2"/>
</dbReference>
<reference evidence="2" key="1">
    <citation type="journal article" date="2019" name="Int. J. Syst. Evol. Microbiol.">
        <title>The Global Catalogue of Microorganisms (GCM) 10K type strain sequencing project: providing services to taxonomists for standard genome sequencing and annotation.</title>
        <authorList>
            <consortium name="The Broad Institute Genomics Platform"/>
            <consortium name="The Broad Institute Genome Sequencing Center for Infectious Disease"/>
            <person name="Wu L."/>
            <person name="Ma J."/>
        </authorList>
    </citation>
    <scope>NUCLEOTIDE SEQUENCE [LARGE SCALE GENOMIC DNA]</scope>
    <source>
        <strain evidence="2">JCM 18409</strain>
    </source>
</reference>
<comment type="caution">
    <text evidence="1">The sequence shown here is derived from an EMBL/GenBank/DDBJ whole genome shotgun (WGS) entry which is preliminary data.</text>
</comment>
<dbReference type="Pfam" id="PF01816">
    <property type="entry name" value="LRV"/>
    <property type="match status" value="1"/>
</dbReference>
<evidence type="ECO:0000313" key="1">
    <source>
        <dbReference type="EMBL" id="GAA5035293.1"/>
    </source>
</evidence>
<evidence type="ECO:0008006" key="3">
    <source>
        <dbReference type="Google" id="ProtNLM"/>
    </source>
</evidence>
<protein>
    <recommendedName>
        <fullName evidence="3">Leucine rich repeat variant</fullName>
    </recommendedName>
</protein>
<evidence type="ECO:0000313" key="2">
    <source>
        <dbReference type="Proteomes" id="UP001501759"/>
    </source>
</evidence>
<sequence>MSDVMPSPIHLDKVVEGLATNPALPAELVRRLFAHRKGFGSVAKRPDLTDEMIDEIMALDDHWLTHALALNRSLPHTFRMMLTEHPDPDIRAALVIASDGAPRELFERLVGDADQHVREFLAERDHLPTDLRVRLAADPDPEIRATLAQCWTQAPEAVRRLLLTDPEDAVRAAACATYYRRLPHPVPPADLMPTLLADPITRAGAVRHCTLDADTARFLADDPDYKVRRELAAHPDLPPPLRDKLAQDPSPRVRLRVFARQDTPAPTRAAIHAQILSDAPSLDGPGRLPVLDDDASAQQFIMSQMARVELRTMRLPWVTADPLPYVHSPYTCFRVSAAMSESLPDPVVARLLHDEKSSVRTTMALHARDRVDSATAERIDRTYRMEKKTLWRPADDFPLPVEALRRLATDPDPRMRQLAPRDLDLPMELIGRLAADPEYTVRRVIAAHRKLPPRELTRLLADPSERVAIVAAGSPNLPVEHMHELLALAGL</sequence>
<keyword evidence="2" id="KW-1185">Reference proteome</keyword>
<dbReference type="Proteomes" id="UP001501759">
    <property type="component" value="Unassembled WGS sequence"/>
</dbReference>